<dbReference type="KEGG" id="psl:Psta_2505"/>
<dbReference type="InterPro" id="IPR029013">
    <property type="entry name" value="HP0062-like_sf"/>
</dbReference>
<accession>D2R5J2</accession>
<keyword evidence="2" id="KW-1185">Reference proteome</keyword>
<dbReference type="OrthoDB" id="3035322at2"/>
<dbReference type="Gene3D" id="1.10.287.850">
    <property type="entry name" value="HP0062-like domain"/>
    <property type="match status" value="1"/>
</dbReference>
<dbReference type="STRING" id="530564.Psta_2505"/>
<evidence type="ECO:0000313" key="2">
    <source>
        <dbReference type="Proteomes" id="UP000001887"/>
    </source>
</evidence>
<dbReference type="SUPFAM" id="SSF158414">
    <property type="entry name" value="HP0062-like"/>
    <property type="match status" value="1"/>
</dbReference>
<dbReference type="EMBL" id="CP001848">
    <property type="protein sequence ID" value="ADB17174.1"/>
    <property type="molecule type" value="Genomic_DNA"/>
</dbReference>
<dbReference type="AlphaFoldDB" id="D2R5J2"/>
<reference evidence="1 2" key="1">
    <citation type="journal article" date="2009" name="Stand. Genomic Sci.">
        <title>Complete genome sequence of Pirellula staleyi type strain (ATCC 27377).</title>
        <authorList>
            <person name="Clum A."/>
            <person name="Tindall B.J."/>
            <person name="Sikorski J."/>
            <person name="Ivanova N."/>
            <person name="Mavrommatis K."/>
            <person name="Lucas S."/>
            <person name="Glavina del Rio T."/>
            <person name="Nolan M."/>
            <person name="Chen F."/>
            <person name="Tice H."/>
            <person name="Pitluck S."/>
            <person name="Cheng J.F."/>
            <person name="Chertkov O."/>
            <person name="Brettin T."/>
            <person name="Han C."/>
            <person name="Detter J.C."/>
            <person name="Kuske C."/>
            <person name="Bruce D."/>
            <person name="Goodwin L."/>
            <person name="Ovchinikova G."/>
            <person name="Pati A."/>
            <person name="Mikhailova N."/>
            <person name="Chen A."/>
            <person name="Palaniappan K."/>
            <person name="Land M."/>
            <person name="Hauser L."/>
            <person name="Chang Y.J."/>
            <person name="Jeffries C.D."/>
            <person name="Chain P."/>
            <person name="Rohde M."/>
            <person name="Goker M."/>
            <person name="Bristow J."/>
            <person name="Eisen J.A."/>
            <person name="Markowitz V."/>
            <person name="Hugenholtz P."/>
            <person name="Kyrpides N.C."/>
            <person name="Klenk H.P."/>
            <person name="Lapidus A."/>
        </authorList>
    </citation>
    <scope>NUCLEOTIDE SEQUENCE [LARGE SCALE GENOMIC DNA]</scope>
    <source>
        <strain evidence="2">ATCC 27377 / DSM 6068 / ICPB 4128</strain>
    </source>
</reference>
<name>D2R5J2_PIRSD</name>
<dbReference type="Pfam" id="PF06013">
    <property type="entry name" value="WXG100"/>
    <property type="match status" value="1"/>
</dbReference>
<gene>
    <name evidence="1" type="ordered locus">Psta_2505</name>
</gene>
<dbReference type="eggNOG" id="COG4842">
    <property type="taxonomic scope" value="Bacteria"/>
</dbReference>
<organism evidence="1 2">
    <name type="scientific">Pirellula staleyi (strain ATCC 27377 / DSM 6068 / ICPB 4128)</name>
    <name type="common">Pirella staleyi</name>
    <dbReference type="NCBI Taxonomy" id="530564"/>
    <lineage>
        <taxon>Bacteria</taxon>
        <taxon>Pseudomonadati</taxon>
        <taxon>Planctomycetota</taxon>
        <taxon>Planctomycetia</taxon>
        <taxon>Pirellulales</taxon>
        <taxon>Pirellulaceae</taxon>
        <taxon>Pirellula</taxon>
    </lineage>
</organism>
<evidence type="ECO:0008006" key="3">
    <source>
        <dbReference type="Google" id="ProtNLM"/>
    </source>
</evidence>
<dbReference type="HOGENOM" id="CLU_186774_0_0_0"/>
<dbReference type="Proteomes" id="UP000001887">
    <property type="component" value="Chromosome"/>
</dbReference>
<proteinExistence type="predicted"/>
<evidence type="ECO:0000313" key="1">
    <source>
        <dbReference type="EMBL" id="ADB17174.1"/>
    </source>
</evidence>
<protein>
    <recommendedName>
        <fullName evidence="3">WXG100 family type VII secretion target</fullName>
    </recommendedName>
</protein>
<sequence length="89" mass="10480">MTQAVVDPEELRQFAQNLKRFNAQLREKATALGNQLATLSGSWRDQEHKKFVDQFETNMKVLMRFTETADEYVPYLLRKATHIEDYLQS</sequence>
<dbReference type="InterPro" id="IPR010310">
    <property type="entry name" value="T7SS_ESAT-6-like"/>
</dbReference>